<feature type="region of interest" description="Disordered" evidence="1">
    <location>
        <begin position="1"/>
        <end position="110"/>
    </location>
</feature>
<gene>
    <name evidence="2" type="ORF">SAMN05421505_12023</name>
</gene>
<proteinExistence type="predicted"/>
<reference evidence="2 3" key="1">
    <citation type="submission" date="2016-10" db="EMBL/GenBank/DDBJ databases">
        <authorList>
            <person name="de Groot N.N."/>
        </authorList>
    </citation>
    <scope>NUCLEOTIDE SEQUENCE [LARGE SCALE GENOMIC DNA]</scope>
    <source>
        <strain evidence="2 3">CPCC 201354</strain>
    </source>
</reference>
<feature type="compositionally biased region" description="Pro residues" evidence="1">
    <location>
        <begin position="62"/>
        <end position="71"/>
    </location>
</feature>
<dbReference type="STRING" id="504805.SAMN05421505_12023"/>
<dbReference type="EMBL" id="FNCN01000020">
    <property type="protein sequence ID" value="SDH67172.1"/>
    <property type="molecule type" value="Genomic_DNA"/>
</dbReference>
<feature type="compositionally biased region" description="Pro residues" evidence="1">
    <location>
        <begin position="16"/>
        <end position="43"/>
    </location>
</feature>
<dbReference type="OrthoDB" id="9976246at2"/>
<accession>A0A1G8EB56</accession>
<keyword evidence="3" id="KW-1185">Reference proteome</keyword>
<evidence type="ECO:0000313" key="3">
    <source>
        <dbReference type="Proteomes" id="UP000198923"/>
    </source>
</evidence>
<protein>
    <submittedName>
        <fullName evidence="2">Uncharacterized protein</fullName>
    </submittedName>
</protein>
<evidence type="ECO:0000313" key="2">
    <source>
        <dbReference type="EMBL" id="SDH67172.1"/>
    </source>
</evidence>
<organism evidence="2 3">
    <name type="scientific">Sinosporangium album</name>
    <dbReference type="NCBI Taxonomy" id="504805"/>
    <lineage>
        <taxon>Bacteria</taxon>
        <taxon>Bacillati</taxon>
        <taxon>Actinomycetota</taxon>
        <taxon>Actinomycetes</taxon>
        <taxon>Streptosporangiales</taxon>
        <taxon>Streptosporangiaceae</taxon>
        <taxon>Sinosporangium</taxon>
    </lineage>
</organism>
<sequence length="164" mass="17689">MAPPRKRRATDADPAPLAPDPGDHPAPAPPDTPPTADPAPLTPPDDDAPTPSQDHTSQAAPLTPPETPQPQPVVYEPPLTPPPTSPFGQAPTYDLRWEDGTPADPDQLFTDPGAQYSYMVVTRRVLERYLLDGAQTYGQSLRYNAGARIPRAEADRIRARMAPS</sequence>
<dbReference type="Proteomes" id="UP000198923">
    <property type="component" value="Unassembled WGS sequence"/>
</dbReference>
<evidence type="ECO:0000256" key="1">
    <source>
        <dbReference type="SAM" id="MobiDB-lite"/>
    </source>
</evidence>
<name>A0A1G8EB56_9ACTN</name>
<dbReference type="AlphaFoldDB" id="A0A1G8EB56"/>
<dbReference type="RefSeq" id="WP_093172135.1">
    <property type="nucleotide sequence ID" value="NZ_FNCN01000020.1"/>
</dbReference>